<dbReference type="EMBL" id="CP108021">
    <property type="protein sequence ID" value="WUM18417.1"/>
    <property type="molecule type" value="Genomic_DNA"/>
</dbReference>
<dbReference type="AlphaFoldDB" id="A0AAU4JXF3"/>
<dbReference type="Pfam" id="PF13482">
    <property type="entry name" value="RNase_H_2"/>
    <property type="match status" value="1"/>
</dbReference>
<evidence type="ECO:0000313" key="3">
    <source>
        <dbReference type="EMBL" id="WUM18417.1"/>
    </source>
</evidence>
<evidence type="ECO:0000256" key="1">
    <source>
        <dbReference type="SAM" id="MobiDB-lite"/>
    </source>
</evidence>
<feature type="domain" description="YprB ribonuclease H-like" evidence="2">
    <location>
        <begin position="472"/>
        <end position="560"/>
    </location>
</feature>
<keyword evidence="4" id="KW-1185">Reference proteome</keyword>
<organism evidence="3 4">
    <name type="scientific">Williamsia herbipolensis</name>
    <dbReference type="NCBI Taxonomy" id="1603258"/>
    <lineage>
        <taxon>Bacteria</taxon>
        <taxon>Bacillati</taxon>
        <taxon>Actinomycetota</taxon>
        <taxon>Actinomycetes</taxon>
        <taxon>Mycobacteriales</taxon>
        <taxon>Nocardiaceae</taxon>
        <taxon>Williamsia</taxon>
    </lineage>
</organism>
<accession>A0AAU4JXF3</accession>
<proteinExistence type="predicted"/>
<protein>
    <submittedName>
        <fullName evidence="3">TM0106 family RecB-like putative nuclease</fullName>
    </submittedName>
</protein>
<name>A0AAU4JXF3_9NOCA</name>
<dbReference type="NCBIfam" id="TIGR03491">
    <property type="entry name" value="TM0106 family RecB-like putative nuclease"/>
    <property type="match status" value="1"/>
</dbReference>
<dbReference type="InterPro" id="IPR038720">
    <property type="entry name" value="YprB_RNase_H-like_dom"/>
</dbReference>
<evidence type="ECO:0000313" key="4">
    <source>
        <dbReference type="Proteomes" id="UP001432128"/>
    </source>
</evidence>
<feature type="region of interest" description="Disordered" evidence="1">
    <location>
        <begin position="161"/>
        <end position="193"/>
    </location>
</feature>
<dbReference type="RefSeq" id="WP_328856066.1">
    <property type="nucleotide sequence ID" value="NZ_CP108021.1"/>
</dbReference>
<dbReference type="KEGG" id="whr:OG579_11695"/>
<sequence>MDDRVAVRRARRLLSARDLSGCDHRLALDSGVVPDTFASAESSPEKGVVALTAEPSAEDPSVTRRKEAATAHRETVAEMLEGLHSDQPGAVVRVAGANGGDRVAATMAACAADVAWIWNASLPADPDAGIRGGSELLVRVADGYVPVIVVNHRVTVPAPPAKKVAPGSGDTPAAPPVTSPLWSWSPTPDPTRAVRRHRRDLLRLAHLTRLLAHAGVGSTTGLGGSIGLDADCIVVHDLTETLAGYDDLLTRRGAIAAGELTTGPSRVGECRTCPWWVRCEPELTATRDVSLVVNGSQVDALRTVGVLTIDDLAAFDGPVPSDWPGRADLADAVTSARAWLAGVPLIRRIEEPVVARADVEVDVDMESYGEDGAYLWGTLLTDRTDPAREVLYRPFVTWDPLPTDDEARSFAEFWAWLMDERAAAHEAGHTFAAYCYSQAAENRWLLGSARRFAGRPGVPAIGEIEQFIGSPEWVDVYEAVGTNFVCPHGKGLKKIAPVAGFSWRDPEAGGEASMDWYRVAVGRDDPAGPDPTDSAEGQRARLLRYNEDDVWATKVLREWIDTAAKDAIPHRSAL</sequence>
<gene>
    <name evidence="3" type="ORF">OG579_11695</name>
</gene>
<evidence type="ECO:0000259" key="2">
    <source>
        <dbReference type="Pfam" id="PF13482"/>
    </source>
</evidence>
<reference evidence="3 4" key="1">
    <citation type="submission" date="2022-10" db="EMBL/GenBank/DDBJ databases">
        <title>The complete genomes of actinobacterial strains from the NBC collection.</title>
        <authorList>
            <person name="Joergensen T.S."/>
            <person name="Alvarez Arevalo M."/>
            <person name="Sterndorff E.B."/>
            <person name="Faurdal D."/>
            <person name="Vuksanovic O."/>
            <person name="Mourched A.-S."/>
            <person name="Charusanti P."/>
            <person name="Shaw S."/>
            <person name="Blin K."/>
            <person name="Weber T."/>
        </authorList>
    </citation>
    <scope>NUCLEOTIDE SEQUENCE [LARGE SCALE GENOMIC DNA]</scope>
    <source>
        <strain evidence="3 4">NBC_00319</strain>
    </source>
</reference>
<dbReference type="InterPro" id="IPR019993">
    <property type="entry name" value="RecB_nuclease_TM0106_put"/>
</dbReference>
<dbReference type="Proteomes" id="UP001432128">
    <property type="component" value="Chromosome"/>
</dbReference>